<dbReference type="InterPro" id="IPR005995">
    <property type="entry name" value="Pgm_bpd_ind"/>
</dbReference>
<dbReference type="GO" id="GO:0006007">
    <property type="term" value="P:glucose catabolic process"/>
    <property type="evidence" value="ECO:0007669"/>
    <property type="project" value="InterPro"/>
</dbReference>
<organism evidence="2 3">
    <name type="scientific">Candidatus Wolfebacteria bacterium CG18_big_fil_WC_8_21_14_2_50_39_7</name>
    <dbReference type="NCBI Taxonomy" id="1975071"/>
    <lineage>
        <taxon>Bacteria</taxon>
        <taxon>Candidatus Wolfeibacteriota</taxon>
    </lineage>
</organism>
<comment type="caution">
    <text evidence="2">The sequence shown here is derived from an EMBL/GenBank/DDBJ whole genome shotgun (WGS) entry which is preliminary data.</text>
</comment>
<dbReference type="Gene3D" id="3.40.720.10">
    <property type="entry name" value="Alkaline Phosphatase, subunit A"/>
    <property type="match status" value="1"/>
</dbReference>
<evidence type="ECO:0000313" key="2">
    <source>
        <dbReference type="EMBL" id="PIP92046.1"/>
    </source>
</evidence>
<evidence type="ECO:0000259" key="1">
    <source>
        <dbReference type="Pfam" id="PF01676"/>
    </source>
</evidence>
<dbReference type="GO" id="GO:0030145">
    <property type="term" value="F:manganese ion binding"/>
    <property type="evidence" value="ECO:0007669"/>
    <property type="project" value="TreeGrafter"/>
</dbReference>
<dbReference type="PANTHER" id="PTHR31637:SF0">
    <property type="entry name" value="2,3-BISPHOSPHOGLYCERATE-INDEPENDENT PHOSPHOGLYCERATE MUTASE"/>
    <property type="match status" value="1"/>
</dbReference>
<protein>
    <submittedName>
        <fullName evidence="2">Phosphoglycerate mutase (2,3-diphosphoglycerate-independent)</fullName>
    </submittedName>
</protein>
<feature type="domain" description="Metalloenzyme" evidence="1">
    <location>
        <begin position="1"/>
        <end position="90"/>
    </location>
</feature>
<evidence type="ECO:0000313" key="3">
    <source>
        <dbReference type="Proteomes" id="UP000229241"/>
    </source>
</evidence>
<dbReference type="GO" id="GO:0004619">
    <property type="term" value="F:phosphoglycerate mutase activity"/>
    <property type="evidence" value="ECO:0007669"/>
    <property type="project" value="InterPro"/>
</dbReference>
<reference evidence="2 3" key="1">
    <citation type="submission" date="2017-09" db="EMBL/GenBank/DDBJ databases">
        <title>Depth-based differentiation of microbial function through sediment-hosted aquifers and enrichment of novel symbionts in the deep terrestrial subsurface.</title>
        <authorList>
            <person name="Probst A.J."/>
            <person name="Ladd B."/>
            <person name="Jarett J.K."/>
            <person name="Geller-Mcgrath D.E."/>
            <person name="Sieber C.M."/>
            <person name="Emerson J.B."/>
            <person name="Anantharaman K."/>
            <person name="Thomas B.C."/>
            <person name="Malmstrom R."/>
            <person name="Stieglmeier M."/>
            <person name="Klingl A."/>
            <person name="Woyke T."/>
            <person name="Ryan C.M."/>
            <person name="Banfield J.F."/>
        </authorList>
    </citation>
    <scope>NUCLEOTIDE SEQUENCE [LARGE SCALE GENOMIC DNA]</scope>
    <source>
        <strain evidence="2">CG18_big_fil_WC_8_21_14_2_50_39_7</strain>
    </source>
</reference>
<dbReference type="InterPro" id="IPR006124">
    <property type="entry name" value="Metalloenzyme"/>
</dbReference>
<dbReference type="AlphaFoldDB" id="A0A2H0EC91"/>
<sequence>MMANEVTTRAIESISEGVFDFILINYANSDIIAHTGNYEACLKAVRVIDEQIDQLVKTVLEHNAVLIITSDHGNIEKLFNPLTGLPETQHDP</sequence>
<dbReference type="SUPFAM" id="SSF53649">
    <property type="entry name" value="Alkaline phosphatase-like"/>
    <property type="match status" value="1"/>
</dbReference>
<proteinExistence type="predicted"/>
<feature type="non-terminal residue" evidence="2">
    <location>
        <position position="92"/>
    </location>
</feature>
<accession>A0A2H0EC91</accession>
<dbReference type="InterPro" id="IPR017850">
    <property type="entry name" value="Alkaline_phosphatase_core_sf"/>
</dbReference>
<dbReference type="Proteomes" id="UP000229241">
    <property type="component" value="Unassembled WGS sequence"/>
</dbReference>
<dbReference type="Pfam" id="PF01676">
    <property type="entry name" value="Metalloenzyme"/>
    <property type="match status" value="1"/>
</dbReference>
<name>A0A2H0EC91_9BACT</name>
<gene>
    <name evidence="2" type="ORF">COW77_02145</name>
</gene>
<dbReference type="PANTHER" id="PTHR31637">
    <property type="entry name" value="2,3-BISPHOSPHOGLYCERATE-INDEPENDENT PHOSPHOGLYCERATE MUTASE"/>
    <property type="match status" value="1"/>
</dbReference>
<dbReference type="EMBL" id="PCTX01000064">
    <property type="protein sequence ID" value="PIP92046.1"/>
    <property type="molecule type" value="Genomic_DNA"/>
</dbReference>